<accession>A0A315S4Y2</accession>
<keyword evidence="1" id="KW-0812">Transmembrane</keyword>
<evidence type="ECO:0000256" key="1">
    <source>
        <dbReference type="SAM" id="Phobius"/>
    </source>
</evidence>
<organism evidence="2 3">
    <name type="scientific">Williamsia marianensis</name>
    <dbReference type="NCBI Taxonomy" id="85044"/>
    <lineage>
        <taxon>Bacteria</taxon>
        <taxon>Bacillati</taxon>
        <taxon>Actinomycetota</taxon>
        <taxon>Actinomycetes</taxon>
        <taxon>Mycobacteriales</taxon>
        <taxon>Nocardiaceae</taxon>
        <taxon>Williamsia</taxon>
    </lineage>
</organism>
<dbReference type="EMBL" id="RBKV01000001">
    <property type="protein sequence ID" value="RKR97235.1"/>
    <property type="molecule type" value="Genomic_DNA"/>
</dbReference>
<name>A0A315S4Y2_WILMA</name>
<feature type="transmembrane region" description="Helical" evidence="1">
    <location>
        <begin position="116"/>
        <end position="139"/>
    </location>
</feature>
<evidence type="ECO:0000313" key="3">
    <source>
        <dbReference type="Proteomes" id="UP000274762"/>
    </source>
</evidence>
<keyword evidence="1" id="KW-0472">Membrane</keyword>
<protein>
    <submittedName>
        <fullName evidence="2">Uncharacterized protein</fullName>
    </submittedName>
</protein>
<sequence>MTGVNDASWGAVGVGIFLIAVVFGIGLYVRYRQNEAARLDHDVDLAVKLRTIAGQDPVRAAAIDEFETAIYERLFYASTVGPRARGAAWALLGAVLAAFGALWVRDGGGVITDVVHYGLAAVAAGFALTFLVFLGLTLYAATSMPRISFADSYSDEPESSTD</sequence>
<reference evidence="2 3" key="1">
    <citation type="submission" date="2018-10" db="EMBL/GenBank/DDBJ databases">
        <title>Sequencing the genomes of 1000 actinobacteria strains.</title>
        <authorList>
            <person name="Klenk H.-P."/>
        </authorList>
    </citation>
    <scope>NUCLEOTIDE SEQUENCE [LARGE SCALE GENOMIC DNA]</scope>
    <source>
        <strain evidence="2 3">DSM 44343</strain>
    </source>
</reference>
<evidence type="ECO:0000313" key="2">
    <source>
        <dbReference type="EMBL" id="RKR97235.1"/>
    </source>
</evidence>
<gene>
    <name evidence="2" type="ORF">DFJ75_4103</name>
</gene>
<comment type="caution">
    <text evidence="2">The sequence shown here is derived from an EMBL/GenBank/DDBJ whole genome shotgun (WGS) entry which is preliminary data.</text>
</comment>
<dbReference type="AlphaFoldDB" id="A0A315S4Y2"/>
<feature type="transmembrane region" description="Helical" evidence="1">
    <location>
        <begin position="6"/>
        <end position="29"/>
    </location>
</feature>
<proteinExistence type="predicted"/>
<keyword evidence="1" id="KW-1133">Transmembrane helix</keyword>
<feature type="transmembrane region" description="Helical" evidence="1">
    <location>
        <begin position="86"/>
        <end position="104"/>
    </location>
</feature>
<dbReference type="Proteomes" id="UP000274762">
    <property type="component" value="Unassembled WGS sequence"/>
</dbReference>
<accession>A0A495K8Y9</accession>